<dbReference type="SUPFAM" id="SSF81301">
    <property type="entry name" value="Nucleotidyltransferase"/>
    <property type="match status" value="1"/>
</dbReference>
<dbReference type="InterPro" id="IPR043519">
    <property type="entry name" value="NT_sf"/>
</dbReference>
<accession>A0ABS6JW96</accession>
<name>A0ABS6JW96_9BACI</name>
<keyword evidence="2" id="KW-1185">Reference proteome</keyword>
<comment type="caution">
    <text evidence="1">The sequence shown here is derived from an EMBL/GenBank/DDBJ whole genome shotgun (WGS) entry which is preliminary data.</text>
</comment>
<dbReference type="Proteomes" id="UP000790580">
    <property type="component" value="Unassembled WGS sequence"/>
</dbReference>
<reference evidence="1 2" key="1">
    <citation type="submission" date="2021-06" db="EMBL/GenBank/DDBJ databases">
        <title>Bacillus sp. RD4P76, an endophyte from a halophyte.</title>
        <authorList>
            <person name="Sun J.-Q."/>
        </authorList>
    </citation>
    <scope>NUCLEOTIDE SEQUENCE [LARGE SCALE GENOMIC DNA]</scope>
    <source>
        <strain evidence="1 2">JCM 17098</strain>
    </source>
</reference>
<dbReference type="Gene3D" id="3.30.460.10">
    <property type="entry name" value="Beta Polymerase, domain 2"/>
    <property type="match status" value="1"/>
</dbReference>
<evidence type="ECO:0000313" key="1">
    <source>
        <dbReference type="EMBL" id="MBU9722859.1"/>
    </source>
</evidence>
<dbReference type="RefSeq" id="WP_088073658.1">
    <property type="nucleotide sequence ID" value="NZ_JAHQCR010000063.1"/>
</dbReference>
<dbReference type="CDD" id="cd05403">
    <property type="entry name" value="NT_KNTase_like"/>
    <property type="match status" value="1"/>
</dbReference>
<dbReference type="EMBL" id="JAHQCR010000063">
    <property type="protein sequence ID" value="MBU9722859.1"/>
    <property type="molecule type" value="Genomic_DNA"/>
</dbReference>
<proteinExistence type="predicted"/>
<protein>
    <submittedName>
        <fullName evidence="1">Nucleotidyltransferase domain-containing protein</fullName>
    </submittedName>
</protein>
<organism evidence="1 2">
    <name type="scientific">Evansella alkalicola</name>
    <dbReference type="NCBI Taxonomy" id="745819"/>
    <lineage>
        <taxon>Bacteria</taxon>
        <taxon>Bacillati</taxon>
        <taxon>Bacillota</taxon>
        <taxon>Bacilli</taxon>
        <taxon>Bacillales</taxon>
        <taxon>Bacillaceae</taxon>
        <taxon>Evansella</taxon>
    </lineage>
</organism>
<gene>
    <name evidence="1" type="ORF">KS407_15690</name>
</gene>
<sequence length="236" mass="27374">MEKATPYETAKQFIFQYYPNCYGAILAGSVVRGDTTSTSDLDIIVFDGMLPAPYRESLLFQNWPIEVFANNLTSYKQIFQSDYERAIPTHPKMIVEGVTIIDLGVITSIKREAKEFLEEGPEPWSKEKVDMKRYFLTDALDDFVGATVREEEIFIANTLAEWIHEFYLRTNMQWIGESKWIIRSLRNYDPDFADKFVVAFDEFYKSGTKEGIINIVDFVLTPYGGRYFHGFTMGKY</sequence>
<evidence type="ECO:0000313" key="2">
    <source>
        <dbReference type="Proteomes" id="UP000790580"/>
    </source>
</evidence>